<feature type="non-terminal residue" evidence="1">
    <location>
        <position position="111"/>
    </location>
</feature>
<evidence type="ECO:0000313" key="1">
    <source>
        <dbReference type="EMBL" id="CAF1691473.1"/>
    </source>
</evidence>
<sequence length="111" mass="12682">MPGIKSGCYIIEALLQSDLRCFYDQTCINQLQSYLRLTPPINITALEKSLPSNFSSNSSIAELLDHLMVEQWTPLIVYEKYYHECQPYQCVYIYKTKNGAIGIITIIIGLI</sequence>
<dbReference type="EMBL" id="CAJNOR010021661">
    <property type="protein sequence ID" value="CAF1691473.1"/>
    <property type="molecule type" value="Genomic_DNA"/>
</dbReference>
<name>A0A816HSG5_ADIRI</name>
<reference evidence="1" key="1">
    <citation type="submission" date="2021-02" db="EMBL/GenBank/DDBJ databases">
        <authorList>
            <person name="Nowell W R."/>
        </authorList>
    </citation>
    <scope>NUCLEOTIDE SEQUENCE</scope>
</reference>
<gene>
    <name evidence="1" type="ORF">XAT740_LOCUS64207</name>
</gene>
<comment type="caution">
    <text evidence="1">The sequence shown here is derived from an EMBL/GenBank/DDBJ whole genome shotgun (WGS) entry which is preliminary data.</text>
</comment>
<organism evidence="1 2">
    <name type="scientific">Adineta ricciae</name>
    <name type="common">Rotifer</name>
    <dbReference type="NCBI Taxonomy" id="249248"/>
    <lineage>
        <taxon>Eukaryota</taxon>
        <taxon>Metazoa</taxon>
        <taxon>Spiralia</taxon>
        <taxon>Gnathifera</taxon>
        <taxon>Rotifera</taxon>
        <taxon>Eurotatoria</taxon>
        <taxon>Bdelloidea</taxon>
        <taxon>Adinetida</taxon>
        <taxon>Adinetidae</taxon>
        <taxon>Adineta</taxon>
    </lineage>
</organism>
<dbReference type="AlphaFoldDB" id="A0A816HSG5"/>
<proteinExistence type="predicted"/>
<dbReference type="Proteomes" id="UP000663828">
    <property type="component" value="Unassembled WGS sequence"/>
</dbReference>
<evidence type="ECO:0000313" key="2">
    <source>
        <dbReference type="Proteomes" id="UP000663828"/>
    </source>
</evidence>
<accession>A0A816HSG5</accession>
<keyword evidence="2" id="KW-1185">Reference proteome</keyword>
<protein>
    <submittedName>
        <fullName evidence="1">Uncharacterized protein</fullName>
    </submittedName>
</protein>